<dbReference type="InterPro" id="IPR015942">
    <property type="entry name" value="Asp/Glu/hydantoin_racemase"/>
</dbReference>
<dbReference type="Gene3D" id="3.40.50.1860">
    <property type="match status" value="2"/>
</dbReference>
<evidence type="ECO:0000256" key="1">
    <source>
        <dbReference type="ARBA" id="ARBA00007847"/>
    </source>
</evidence>
<organism evidence="3 4">
    <name type="scientific">Alkalibacillus silvisoli</name>
    <dbReference type="NCBI Taxonomy" id="392823"/>
    <lineage>
        <taxon>Bacteria</taxon>
        <taxon>Bacillati</taxon>
        <taxon>Bacillota</taxon>
        <taxon>Bacilli</taxon>
        <taxon>Bacillales</taxon>
        <taxon>Bacillaceae</taxon>
        <taxon>Alkalibacillus</taxon>
    </lineage>
</organism>
<accession>A0ABN1A7A6</accession>
<name>A0ABN1A7A6_9BACI</name>
<dbReference type="RefSeq" id="WP_343784308.1">
    <property type="nucleotide sequence ID" value="NZ_BAAACZ010000026.1"/>
</dbReference>
<dbReference type="SUPFAM" id="SSF53681">
    <property type="entry name" value="Aspartate/glutamate racemase"/>
    <property type="match status" value="2"/>
</dbReference>
<dbReference type="Pfam" id="PF01177">
    <property type="entry name" value="Asp_Glu_race"/>
    <property type="match status" value="1"/>
</dbReference>
<protein>
    <submittedName>
        <fullName evidence="3">Aspartate racemase</fullName>
    </submittedName>
</protein>
<dbReference type="NCBIfam" id="TIGR00035">
    <property type="entry name" value="asp_race"/>
    <property type="match status" value="1"/>
</dbReference>
<dbReference type="InterPro" id="IPR004380">
    <property type="entry name" value="Asp_race"/>
</dbReference>
<dbReference type="EMBL" id="BAAACZ010000026">
    <property type="protein sequence ID" value="GAA0469308.1"/>
    <property type="molecule type" value="Genomic_DNA"/>
</dbReference>
<gene>
    <name evidence="3" type="ORF">GCM10008935_26430</name>
</gene>
<evidence type="ECO:0000256" key="2">
    <source>
        <dbReference type="ARBA" id="ARBA00023235"/>
    </source>
</evidence>
<dbReference type="PANTHER" id="PTHR21198:SF7">
    <property type="entry name" value="ASPARTATE-GLUTAMATE RACEMASE FAMILY"/>
    <property type="match status" value="1"/>
</dbReference>
<keyword evidence="2" id="KW-0413">Isomerase</keyword>
<keyword evidence="4" id="KW-1185">Reference proteome</keyword>
<dbReference type="InterPro" id="IPR033134">
    <property type="entry name" value="Asp/Glu_racemase_AS_2"/>
</dbReference>
<dbReference type="Proteomes" id="UP001500740">
    <property type="component" value="Unassembled WGS sequence"/>
</dbReference>
<proteinExistence type="inferred from homology"/>
<evidence type="ECO:0000313" key="4">
    <source>
        <dbReference type="Proteomes" id="UP001500740"/>
    </source>
</evidence>
<comment type="caution">
    <text evidence="3">The sequence shown here is derived from an EMBL/GenBank/DDBJ whole genome shotgun (WGS) entry which is preliminary data.</text>
</comment>
<dbReference type="PANTHER" id="PTHR21198">
    <property type="entry name" value="GLUTAMATE RACEMASE"/>
    <property type="match status" value="1"/>
</dbReference>
<reference evidence="3 4" key="1">
    <citation type="journal article" date="2019" name="Int. J. Syst. Evol. Microbiol.">
        <title>The Global Catalogue of Microorganisms (GCM) 10K type strain sequencing project: providing services to taxonomists for standard genome sequencing and annotation.</title>
        <authorList>
            <consortium name="The Broad Institute Genomics Platform"/>
            <consortium name="The Broad Institute Genome Sequencing Center for Infectious Disease"/>
            <person name="Wu L."/>
            <person name="Ma J."/>
        </authorList>
    </citation>
    <scope>NUCLEOTIDE SEQUENCE [LARGE SCALE GENOMIC DNA]</scope>
    <source>
        <strain evidence="3 4">JCM 14193</strain>
    </source>
</reference>
<dbReference type="PROSITE" id="PS00924">
    <property type="entry name" value="ASP_GLU_RACEMASE_2"/>
    <property type="match status" value="1"/>
</dbReference>
<sequence>MERPVGILGGMGPAATVDLFEKIVSNTTVVEDQEHIPISIYNNPQIPSRIEAVLKGGKSPIDELIKSAKELEKMNVEFIVMPCHTAHFWIDELQANINTPIISMVDNTLELLVNDSKYIDNKVLLLASPATVKTKIYEEKFKTENVDLVIPTEEEQQVITQLILNVKKGLLPPTEDLEKLSPILSKYEDKGVVGLIGGCTEIPLIFPYIDHQMVKIDTTLQLAKKVIELKQSSKTLLKV</sequence>
<dbReference type="InterPro" id="IPR001920">
    <property type="entry name" value="Asp/Glu_race"/>
</dbReference>
<evidence type="ECO:0000313" key="3">
    <source>
        <dbReference type="EMBL" id="GAA0469308.1"/>
    </source>
</evidence>
<comment type="similarity">
    <text evidence="1">Belongs to the aspartate/glutamate racemases family.</text>
</comment>